<evidence type="ECO:0000313" key="3">
    <source>
        <dbReference type="Proteomes" id="UP000612329"/>
    </source>
</evidence>
<feature type="transmembrane region" description="Helical" evidence="1">
    <location>
        <begin position="7"/>
        <end position="24"/>
    </location>
</feature>
<evidence type="ECO:0000256" key="1">
    <source>
        <dbReference type="SAM" id="Phobius"/>
    </source>
</evidence>
<feature type="transmembrane region" description="Helical" evidence="1">
    <location>
        <begin position="30"/>
        <end position="50"/>
    </location>
</feature>
<organism evidence="2 3">
    <name type="scientific">Yeosuana aromativorans</name>
    <dbReference type="NCBI Taxonomy" id="288019"/>
    <lineage>
        <taxon>Bacteria</taxon>
        <taxon>Pseudomonadati</taxon>
        <taxon>Bacteroidota</taxon>
        <taxon>Flavobacteriia</taxon>
        <taxon>Flavobacteriales</taxon>
        <taxon>Flavobacteriaceae</taxon>
        <taxon>Yeosuana</taxon>
    </lineage>
</organism>
<dbReference type="Proteomes" id="UP000612329">
    <property type="component" value="Unassembled WGS sequence"/>
</dbReference>
<dbReference type="EMBL" id="BMNR01000002">
    <property type="protein sequence ID" value="GGK19736.1"/>
    <property type="molecule type" value="Genomic_DNA"/>
</dbReference>
<protein>
    <submittedName>
        <fullName evidence="2">Uncharacterized protein</fullName>
    </submittedName>
</protein>
<sequence>MLSDKQSLILCGLLGIGIFSTGVLGVLDNFITKTLLTILFLVIVVNLIVVNSRKKEHKE</sequence>
<dbReference type="AlphaFoldDB" id="A0A8J3FFC1"/>
<proteinExistence type="predicted"/>
<comment type="caution">
    <text evidence="2">The sequence shown here is derived from an EMBL/GenBank/DDBJ whole genome shotgun (WGS) entry which is preliminary data.</text>
</comment>
<reference evidence="2" key="1">
    <citation type="journal article" date="2014" name="Int. J. Syst. Evol. Microbiol.">
        <title>Complete genome sequence of Corynebacterium casei LMG S-19264T (=DSM 44701T), isolated from a smear-ripened cheese.</title>
        <authorList>
            <consortium name="US DOE Joint Genome Institute (JGI-PGF)"/>
            <person name="Walter F."/>
            <person name="Albersmeier A."/>
            <person name="Kalinowski J."/>
            <person name="Ruckert C."/>
        </authorList>
    </citation>
    <scope>NUCLEOTIDE SEQUENCE</scope>
    <source>
        <strain evidence="2">JCM 12862</strain>
    </source>
</reference>
<accession>A0A8J3FFC1</accession>
<keyword evidence="3" id="KW-1185">Reference proteome</keyword>
<keyword evidence="1" id="KW-0472">Membrane</keyword>
<name>A0A8J3FFC1_9FLAO</name>
<reference evidence="2" key="2">
    <citation type="submission" date="2020-09" db="EMBL/GenBank/DDBJ databases">
        <authorList>
            <person name="Sun Q."/>
            <person name="Ohkuma M."/>
        </authorList>
    </citation>
    <scope>NUCLEOTIDE SEQUENCE</scope>
    <source>
        <strain evidence="2">JCM 12862</strain>
    </source>
</reference>
<gene>
    <name evidence="2" type="ORF">GCM10007962_12280</name>
</gene>
<evidence type="ECO:0000313" key="2">
    <source>
        <dbReference type="EMBL" id="GGK19736.1"/>
    </source>
</evidence>
<keyword evidence="1" id="KW-1133">Transmembrane helix</keyword>
<keyword evidence="1" id="KW-0812">Transmembrane</keyword>